<organism evidence="1 2">
    <name type="scientific">Paenibacillus hexagrammi</name>
    <dbReference type="NCBI Taxonomy" id="2908839"/>
    <lineage>
        <taxon>Bacteria</taxon>
        <taxon>Bacillati</taxon>
        <taxon>Bacillota</taxon>
        <taxon>Bacilli</taxon>
        <taxon>Bacillales</taxon>
        <taxon>Paenibacillaceae</taxon>
        <taxon>Paenibacillus</taxon>
    </lineage>
</organism>
<reference evidence="1 2" key="1">
    <citation type="journal article" date="2024" name="Int. J. Syst. Evol. Microbiol.">
        <title>Paenibacillus hexagrammi sp. nov., a novel bacterium isolated from the gut content of Hexagrammos agrammus.</title>
        <authorList>
            <person name="Jung H.K."/>
            <person name="Kim D.G."/>
            <person name="Zin H."/>
            <person name="Park J."/>
            <person name="Jung H."/>
            <person name="Kim Y.O."/>
            <person name="Kong H.J."/>
            <person name="Kim J.W."/>
            <person name="Kim Y.S."/>
        </authorList>
    </citation>
    <scope>NUCLEOTIDE SEQUENCE [LARGE SCALE GENOMIC DNA]</scope>
    <source>
        <strain evidence="1 2">YPD9-1</strain>
    </source>
</reference>
<dbReference type="EMBL" id="CP090978">
    <property type="protein sequence ID" value="UJF31890.1"/>
    <property type="molecule type" value="Genomic_DNA"/>
</dbReference>
<protein>
    <submittedName>
        <fullName evidence="1">Uncharacterized protein</fullName>
    </submittedName>
</protein>
<name>A0ABY3SEJ3_9BACL</name>
<dbReference type="Proteomes" id="UP001649230">
    <property type="component" value="Chromosome"/>
</dbReference>
<sequence length="81" mass="9478">MRAIQEKYTISQAGYENMYEITEISYGAHDGHDGFIVTVYIRPIRMEHVDRLTFHVIPNLIQFGKGIKLLKYEKAITTKQF</sequence>
<accession>A0ABY3SEJ3</accession>
<evidence type="ECO:0000313" key="1">
    <source>
        <dbReference type="EMBL" id="UJF31890.1"/>
    </source>
</evidence>
<evidence type="ECO:0000313" key="2">
    <source>
        <dbReference type="Proteomes" id="UP001649230"/>
    </source>
</evidence>
<proteinExistence type="predicted"/>
<keyword evidence="2" id="KW-1185">Reference proteome</keyword>
<gene>
    <name evidence="1" type="ORF">L0M14_19300</name>
</gene>
<dbReference type="RefSeq" id="WP_235118235.1">
    <property type="nucleotide sequence ID" value="NZ_CP090978.1"/>
</dbReference>